<protein>
    <submittedName>
        <fullName evidence="2">Uncharacterized protein</fullName>
    </submittedName>
</protein>
<feature type="non-terminal residue" evidence="2">
    <location>
        <position position="259"/>
    </location>
</feature>
<feature type="region of interest" description="Disordered" evidence="1">
    <location>
        <begin position="1"/>
        <end position="70"/>
    </location>
</feature>
<comment type="caution">
    <text evidence="2">The sequence shown here is derived from an EMBL/GenBank/DDBJ whole genome shotgun (WGS) entry which is preliminary data.</text>
</comment>
<gene>
    <name evidence="2" type="ORF">PENTCL1PPCAC_29614</name>
</gene>
<name>A0AAV5UNC3_9BILA</name>
<organism evidence="2 3">
    <name type="scientific">Pristionchus entomophagus</name>
    <dbReference type="NCBI Taxonomy" id="358040"/>
    <lineage>
        <taxon>Eukaryota</taxon>
        <taxon>Metazoa</taxon>
        <taxon>Ecdysozoa</taxon>
        <taxon>Nematoda</taxon>
        <taxon>Chromadorea</taxon>
        <taxon>Rhabditida</taxon>
        <taxon>Rhabditina</taxon>
        <taxon>Diplogasteromorpha</taxon>
        <taxon>Diplogasteroidea</taxon>
        <taxon>Neodiplogasteridae</taxon>
        <taxon>Pristionchus</taxon>
    </lineage>
</organism>
<feature type="compositionally biased region" description="Polar residues" evidence="1">
    <location>
        <begin position="35"/>
        <end position="70"/>
    </location>
</feature>
<accession>A0AAV5UNC3</accession>
<evidence type="ECO:0000256" key="1">
    <source>
        <dbReference type="SAM" id="MobiDB-lite"/>
    </source>
</evidence>
<feature type="compositionally biased region" description="Basic and acidic residues" evidence="1">
    <location>
        <begin position="1"/>
        <end position="34"/>
    </location>
</feature>
<reference evidence="2" key="1">
    <citation type="submission" date="2023-10" db="EMBL/GenBank/DDBJ databases">
        <title>Genome assembly of Pristionchus species.</title>
        <authorList>
            <person name="Yoshida K."/>
            <person name="Sommer R.J."/>
        </authorList>
    </citation>
    <scope>NUCLEOTIDE SEQUENCE</scope>
    <source>
        <strain evidence="2">RS0144</strain>
    </source>
</reference>
<dbReference type="Proteomes" id="UP001432027">
    <property type="component" value="Unassembled WGS sequence"/>
</dbReference>
<dbReference type="EMBL" id="BTSX01000006">
    <property type="protein sequence ID" value="GMT07440.1"/>
    <property type="molecule type" value="Genomic_DNA"/>
</dbReference>
<keyword evidence="3" id="KW-1185">Reference proteome</keyword>
<dbReference type="AlphaFoldDB" id="A0AAV5UNC3"/>
<feature type="region of interest" description="Disordered" evidence="1">
    <location>
        <begin position="214"/>
        <end position="259"/>
    </location>
</feature>
<evidence type="ECO:0000313" key="3">
    <source>
        <dbReference type="Proteomes" id="UP001432027"/>
    </source>
</evidence>
<sequence>RISPDGRSRGRRSDGEVTVRDVLHRQYIEQRRQLEMSQMHQMHPQSYQSRFPNPSLQSSIIPPDQSTPTLPSMNGASTLSDVPRFDSPSAPPTPIFSFPLVTPTATVTPLPPPVANQPPNSGPRVAFEAPEAPAKVAKVEPLGALDTDAQKAELIQRLKTAHVMSELEKANTAAMASGASVEKLSRGALVGHAIFGSYSLHDAQWHKAANVVRRLEAKQEQPTSSSTRKRPLDETSSPPPPTDTAEPPLEPGPRIEINE</sequence>
<evidence type="ECO:0000313" key="2">
    <source>
        <dbReference type="EMBL" id="GMT07440.1"/>
    </source>
</evidence>
<proteinExistence type="predicted"/>
<feature type="non-terminal residue" evidence="2">
    <location>
        <position position="1"/>
    </location>
</feature>